<proteinExistence type="predicted"/>
<dbReference type="EMBL" id="JAAGRR010000017">
    <property type="protein sequence ID" value="NDY41793.1"/>
    <property type="molecule type" value="Genomic_DNA"/>
</dbReference>
<protein>
    <submittedName>
        <fullName evidence="3">Phosphatidylglycerophosphatase A</fullName>
    </submittedName>
</protein>
<feature type="domain" description="YutG/PgpA" evidence="2">
    <location>
        <begin position="25"/>
        <end position="161"/>
    </location>
</feature>
<dbReference type="SUPFAM" id="SSF101307">
    <property type="entry name" value="YutG-like"/>
    <property type="match status" value="1"/>
</dbReference>
<dbReference type="InterPro" id="IPR026037">
    <property type="entry name" value="PgpA"/>
</dbReference>
<keyword evidence="4" id="KW-1185">Reference proteome</keyword>
<dbReference type="InterPro" id="IPR007686">
    <property type="entry name" value="YutG/PgpA"/>
</dbReference>
<dbReference type="PANTHER" id="PTHR36305">
    <property type="entry name" value="PHOSPHATIDYLGLYCEROPHOSPHATASE A"/>
    <property type="match status" value="1"/>
</dbReference>
<dbReference type="Pfam" id="PF04608">
    <property type="entry name" value="PgpA"/>
    <property type="match status" value="1"/>
</dbReference>
<dbReference type="GO" id="GO:0006655">
    <property type="term" value="P:phosphatidylglycerol biosynthetic process"/>
    <property type="evidence" value="ECO:0007669"/>
    <property type="project" value="UniProtKB-UniPathway"/>
</dbReference>
<dbReference type="PIRSF" id="PIRSF006162">
    <property type="entry name" value="PgpA"/>
    <property type="match status" value="1"/>
</dbReference>
<dbReference type="CDD" id="cd06971">
    <property type="entry name" value="PgpA"/>
    <property type="match status" value="1"/>
</dbReference>
<evidence type="ECO:0000259" key="2">
    <source>
        <dbReference type="Pfam" id="PF04608"/>
    </source>
</evidence>
<dbReference type="GO" id="GO:0008962">
    <property type="term" value="F:phosphatidylglycerophosphatase activity"/>
    <property type="evidence" value="ECO:0007669"/>
    <property type="project" value="InterPro"/>
</dbReference>
<feature type="transmembrane region" description="Helical" evidence="1">
    <location>
        <begin position="96"/>
        <end position="123"/>
    </location>
</feature>
<organism evidence="3 4">
    <name type="scientific">Dissulfurirhabdus thermomarina</name>
    <dbReference type="NCBI Taxonomy" id="1765737"/>
    <lineage>
        <taxon>Bacteria</taxon>
        <taxon>Deltaproteobacteria</taxon>
        <taxon>Dissulfurirhabdaceae</taxon>
        <taxon>Dissulfurirhabdus</taxon>
    </lineage>
</organism>
<gene>
    <name evidence="3" type="ORF">G3N55_02855</name>
</gene>
<dbReference type="RefSeq" id="WP_163297948.1">
    <property type="nucleotide sequence ID" value="NZ_JAAGRR010000017.1"/>
</dbReference>
<accession>A0A6N9TNW8</accession>
<name>A0A6N9TNW8_DISTH</name>
<keyword evidence="1" id="KW-0812">Transmembrane</keyword>
<evidence type="ECO:0000256" key="1">
    <source>
        <dbReference type="SAM" id="Phobius"/>
    </source>
</evidence>
<feature type="transmembrane region" description="Helical" evidence="1">
    <location>
        <begin position="49"/>
        <end position="76"/>
    </location>
</feature>
<evidence type="ECO:0000313" key="3">
    <source>
        <dbReference type="EMBL" id="NDY41793.1"/>
    </source>
</evidence>
<keyword evidence="1" id="KW-1133">Transmembrane helix</keyword>
<dbReference type="InterPro" id="IPR036681">
    <property type="entry name" value="PgpA-like_sf"/>
</dbReference>
<dbReference type="UniPathway" id="UPA00084">
    <property type="reaction ID" value="UER00504"/>
</dbReference>
<reference evidence="3 4" key="1">
    <citation type="submission" date="2020-02" db="EMBL/GenBank/DDBJ databases">
        <title>Comparative genomics of sulfur disproportionating microorganisms.</title>
        <authorList>
            <person name="Ward L.M."/>
            <person name="Bertran E."/>
            <person name="Johnston D.T."/>
        </authorList>
    </citation>
    <scope>NUCLEOTIDE SEQUENCE [LARGE SCALE GENOMIC DNA]</scope>
    <source>
        <strain evidence="3 4">DSM 100025</strain>
    </source>
</reference>
<dbReference type="AlphaFoldDB" id="A0A6N9TNW8"/>
<sequence>MEAGPGTELRRALALAPAERLAVAVASGGLVGFAPYAPGTLGSGLGVALYAAVAGWAAGPFWFLVLGVAALGTWTAHVAGRALGVTDHPAIVVDEVTGMLVALAGAPATPVFLAAAFCLFRFFDIVKPPPVRWLERTVPGGAGVMLDDLAAGLLANGAWRLGLWAWGAWHAG</sequence>
<evidence type="ECO:0000313" key="4">
    <source>
        <dbReference type="Proteomes" id="UP000469346"/>
    </source>
</evidence>
<dbReference type="Proteomes" id="UP000469346">
    <property type="component" value="Unassembled WGS sequence"/>
</dbReference>
<keyword evidence="1" id="KW-0472">Membrane</keyword>
<dbReference type="PANTHER" id="PTHR36305:SF1">
    <property type="entry name" value="PHOSPHATIDYLGLYCEROPHOSPHATASE A"/>
    <property type="match status" value="1"/>
</dbReference>
<comment type="caution">
    <text evidence="3">The sequence shown here is derived from an EMBL/GenBank/DDBJ whole genome shotgun (WGS) entry which is preliminary data.</text>
</comment>